<keyword evidence="3" id="KW-1185">Reference proteome</keyword>
<evidence type="ECO:0000313" key="2">
    <source>
        <dbReference type="EMBL" id="NVP58199.1"/>
    </source>
</evidence>
<sequence length="144" mass="15468">MKIASLATATAIAACLCIMALSDRAGAQEPATLAQDIIARQIEAFLNDDAKSAYSFASPTIRQKFPDEASFFEMVKRGYAPVYRPGNYGFGRSKVSGDVILQEVLISASGGKHWTAIYQLVRQSDGSYKINGVHMSPSKAGSDI</sequence>
<gene>
    <name evidence="2" type="ORF">HV823_23445</name>
</gene>
<proteinExistence type="predicted"/>
<dbReference type="PROSITE" id="PS51257">
    <property type="entry name" value="PROKAR_LIPOPROTEIN"/>
    <property type="match status" value="1"/>
</dbReference>
<feature type="signal peptide" evidence="1">
    <location>
        <begin position="1"/>
        <end position="27"/>
    </location>
</feature>
<name>A0ABX2QPG1_9HYPH</name>
<reference evidence="2 3" key="1">
    <citation type="submission" date="2020-06" db="EMBL/GenBank/DDBJ databases">
        <title>Rhizobium sp.nov. isolated from the tomato plant.</title>
        <authorList>
            <person name="Thin K.K."/>
            <person name="Zhang X."/>
            <person name="He S."/>
        </authorList>
    </citation>
    <scope>NUCLEOTIDE SEQUENCE [LARGE SCALE GENOMIC DNA]</scope>
    <source>
        <strain evidence="2 3">DBTS2</strain>
    </source>
</reference>
<organism evidence="2 3">
    <name type="scientific">Mycoplana rhizolycopersici</name>
    <dbReference type="NCBI Taxonomy" id="2746702"/>
    <lineage>
        <taxon>Bacteria</taxon>
        <taxon>Pseudomonadati</taxon>
        <taxon>Pseudomonadota</taxon>
        <taxon>Alphaproteobacteria</taxon>
        <taxon>Hyphomicrobiales</taxon>
        <taxon>Rhizobiaceae</taxon>
        <taxon>Mycoplana</taxon>
    </lineage>
</organism>
<dbReference type="EMBL" id="JABXYK010000021">
    <property type="protein sequence ID" value="NVP58199.1"/>
    <property type="molecule type" value="Genomic_DNA"/>
</dbReference>
<protein>
    <submittedName>
        <fullName evidence="2">DUF4864 domain-containing protein</fullName>
    </submittedName>
</protein>
<feature type="chain" id="PRO_5046954843" evidence="1">
    <location>
        <begin position="28"/>
        <end position="144"/>
    </location>
</feature>
<dbReference type="Pfam" id="PF16156">
    <property type="entry name" value="DUF4864"/>
    <property type="match status" value="1"/>
</dbReference>
<dbReference type="Proteomes" id="UP000659172">
    <property type="component" value="Unassembled WGS sequence"/>
</dbReference>
<accession>A0ABX2QPG1</accession>
<dbReference type="RefSeq" id="WP_176952094.1">
    <property type="nucleotide sequence ID" value="NZ_JABXYK010000021.1"/>
</dbReference>
<keyword evidence="1" id="KW-0732">Signal</keyword>
<comment type="caution">
    <text evidence="2">The sequence shown here is derived from an EMBL/GenBank/DDBJ whole genome shotgun (WGS) entry which is preliminary data.</text>
</comment>
<evidence type="ECO:0000313" key="3">
    <source>
        <dbReference type="Proteomes" id="UP000659172"/>
    </source>
</evidence>
<dbReference type="InterPro" id="IPR032347">
    <property type="entry name" value="DUF4864"/>
</dbReference>
<evidence type="ECO:0000256" key="1">
    <source>
        <dbReference type="SAM" id="SignalP"/>
    </source>
</evidence>